<dbReference type="RefSeq" id="WP_089283819.1">
    <property type="nucleotide sequence ID" value="NZ_FZOJ01000016.1"/>
</dbReference>
<keyword evidence="4" id="KW-1185">Reference proteome</keyword>
<keyword evidence="2" id="KW-0732">Signal</keyword>
<accession>A0A239GEU7</accession>
<dbReference type="OrthoDB" id="1730058at2"/>
<organism evidence="3 4">
    <name type="scientific">Anaerovirgula multivorans</name>
    <dbReference type="NCBI Taxonomy" id="312168"/>
    <lineage>
        <taxon>Bacteria</taxon>
        <taxon>Bacillati</taxon>
        <taxon>Bacillota</taxon>
        <taxon>Clostridia</taxon>
        <taxon>Peptostreptococcales</taxon>
        <taxon>Natronincolaceae</taxon>
        <taxon>Anaerovirgula</taxon>
    </lineage>
</organism>
<dbReference type="Proteomes" id="UP000198304">
    <property type="component" value="Unassembled WGS sequence"/>
</dbReference>
<dbReference type="EMBL" id="FZOJ01000016">
    <property type="protein sequence ID" value="SNS67561.1"/>
    <property type="molecule type" value="Genomic_DNA"/>
</dbReference>
<feature type="coiled-coil region" evidence="1">
    <location>
        <begin position="17"/>
        <end position="44"/>
    </location>
</feature>
<evidence type="ECO:0000313" key="4">
    <source>
        <dbReference type="Proteomes" id="UP000198304"/>
    </source>
</evidence>
<gene>
    <name evidence="3" type="ORF">SAMN05446037_101675</name>
</gene>
<evidence type="ECO:0008006" key="5">
    <source>
        <dbReference type="Google" id="ProtNLM"/>
    </source>
</evidence>
<evidence type="ECO:0000313" key="3">
    <source>
        <dbReference type="EMBL" id="SNS67561.1"/>
    </source>
</evidence>
<keyword evidence="1" id="KW-0175">Coiled coil</keyword>
<protein>
    <recommendedName>
        <fullName evidence="5">Secreted protein</fullName>
    </recommendedName>
</protein>
<reference evidence="3 4" key="1">
    <citation type="submission" date="2017-06" db="EMBL/GenBank/DDBJ databases">
        <authorList>
            <person name="Kim H.J."/>
            <person name="Triplett B.A."/>
        </authorList>
    </citation>
    <scope>NUCLEOTIDE SEQUENCE [LARGE SCALE GENOMIC DNA]</scope>
    <source>
        <strain evidence="3 4">SCA</strain>
    </source>
</reference>
<proteinExistence type="predicted"/>
<name>A0A239GEU7_9FIRM</name>
<evidence type="ECO:0000256" key="2">
    <source>
        <dbReference type="SAM" id="SignalP"/>
    </source>
</evidence>
<dbReference type="AlphaFoldDB" id="A0A239GEU7"/>
<evidence type="ECO:0000256" key="1">
    <source>
        <dbReference type="SAM" id="Coils"/>
    </source>
</evidence>
<sequence>MKKMFKCFAFGLVLITCVFLVQNVSALANEIEEVEEDREIKESLFIYSYKTTLNVSDDKATVSYQMQVKQGSTCYVSLELQYYENGEWKRLTSWSDSSSNVNLFRSKSCNIYKNKTYRVKATYRALFNGVYADTRSEIIY</sequence>
<feature type="signal peptide" evidence="2">
    <location>
        <begin position="1"/>
        <end position="28"/>
    </location>
</feature>
<feature type="chain" id="PRO_5013189953" description="Secreted protein" evidence="2">
    <location>
        <begin position="29"/>
        <end position="140"/>
    </location>
</feature>